<evidence type="ECO:0008006" key="3">
    <source>
        <dbReference type="Google" id="ProtNLM"/>
    </source>
</evidence>
<name>A0A6J5E5N6_9BURK</name>
<dbReference type="EMBL" id="CADIKF010000029">
    <property type="protein sequence ID" value="CAB3761750.1"/>
    <property type="molecule type" value="Genomic_DNA"/>
</dbReference>
<dbReference type="AlphaFoldDB" id="A0A6J5E5N6"/>
<dbReference type="Gene3D" id="3.40.630.30">
    <property type="match status" value="1"/>
</dbReference>
<reference evidence="1 2" key="1">
    <citation type="submission" date="2020-04" db="EMBL/GenBank/DDBJ databases">
        <authorList>
            <person name="De Canck E."/>
        </authorList>
    </citation>
    <scope>NUCLEOTIDE SEQUENCE [LARGE SCALE GENOMIC DNA]</scope>
    <source>
        <strain evidence="1 2">LMG 29739</strain>
    </source>
</reference>
<evidence type="ECO:0000313" key="2">
    <source>
        <dbReference type="Proteomes" id="UP000494329"/>
    </source>
</evidence>
<dbReference type="RefSeq" id="WP_175112390.1">
    <property type="nucleotide sequence ID" value="NZ_CADIKF010000029.1"/>
</dbReference>
<dbReference type="SUPFAM" id="SSF55729">
    <property type="entry name" value="Acyl-CoA N-acyltransferases (Nat)"/>
    <property type="match status" value="1"/>
</dbReference>
<dbReference type="Proteomes" id="UP000494329">
    <property type="component" value="Unassembled WGS sequence"/>
</dbReference>
<sequence length="349" mass="39876">MLLERKYFRDIDLNDPFFDSLKASYSEFSEWFVRKNQDTAYVFTNQNGAIDGFLYIKIEEGAVSDVDPVLPAAKRLKIGTLKINAHGTKLGERFIKKIFDHATYEGVQEIYVTVFDEHAALIALLERYGFIRRASKTSVNGIESVFVKRLCDVHDDVVARYPVVRLAGQRAYLLSLKPEWHTRLLPDSILKTETADIVQDVSHTNSIHKVYLTAMRGVDALRLGDVLLIYRTSDGLGAAHHRSVATSVCVVEEFRSIHSFPSRDAFLVYCRPYSVFTEDELSRFWATRRYPYVIRFTYNIALKKRITRGAMIENAGLDASAYWGFLPLTHAQFLNIIRQGGVHESLVIH</sequence>
<proteinExistence type="predicted"/>
<evidence type="ECO:0000313" key="1">
    <source>
        <dbReference type="EMBL" id="CAB3761750.1"/>
    </source>
</evidence>
<accession>A0A6J5E5N6</accession>
<protein>
    <recommendedName>
        <fullName evidence="3">N-acetyltransferase domain-containing protein</fullName>
    </recommendedName>
</protein>
<keyword evidence="2" id="KW-1185">Reference proteome</keyword>
<organism evidence="1 2">
    <name type="scientific">Paraburkholderia solisilvae</name>
    <dbReference type="NCBI Taxonomy" id="624376"/>
    <lineage>
        <taxon>Bacteria</taxon>
        <taxon>Pseudomonadati</taxon>
        <taxon>Pseudomonadota</taxon>
        <taxon>Betaproteobacteria</taxon>
        <taxon>Burkholderiales</taxon>
        <taxon>Burkholderiaceae</taxon>
        <taxon>Paraburkholderia</taxon>
    </lineage>
</organism>
<dbReference type="InterPro" id="IPR016181">
    <property type="entry name" value="Acyl_CoA_acyltransferase"/>
</dbReference>
<gene>
    <name evidence="1" type="ORF">LMG29739_03704</name>
</gene>